<name>A0A2G5I7T1_CERBT</name>
<gene>
    <name evidence="2" type="ORF">CB0940_00091</name>
    <name evidence="3" type="ORF">RHO25_000093</name>
</gene>
<reference evidence="3 5" key="2">
    <citation type="submission" date="2023-09" db="EMBL/GenBank/DDBJ databases">
        <title>Complete-Gapless Cercospora beticola genome.</title>
        <authorList>
            <person name="Wyatt N.A."/>
            <person name="Spanner R.E."/>
            <person name="Bolton M.D."/>
        </authorList>
    </citation>
    <scope>NUCLEOTIDE SEQUENCE [LARGE SCALE GENOMIC DNA]</scope>
    <source>
        <strain evidence="3">Cb09-40</strain>
    </source>
</reference>
<evidence type="ECO:0000313" key="2">
    <source>
        <dbReference type="EMBL" id="PIB00533.1"/>
    </source>
</evidence>
<evidence type="ECO:0000313" key="5">
    <source>
        <dbReference type="Proteomes" id="UP001302367"/>
    </source>
</evidence>
<dbReference type="Proteomes" id="UP000230605">
    <property type="component" value="Chromosome 1"/>
</dbReference>
<feature type="region of interest" description="Disordered" evidence="1">
    <location>
        <begin position="68"/>
        <end position="174"/>
    </location>
</feature>
<dbReference type="AlphaFoldDB" id="A0A2G5I7T1"/>
<evidence type="ECO:0000256" key="1">
    <source>
        <dbReference type="SAM" id="MobiDB-lite"/>
    </source>
</evidence>
<evidence type="ECO:0000313" key="3">
    <source>
        <dbReference type="EMBL" id="WPA95494.1"/>
    </source>
</evidence>
<dbReference type="EMBL" id="CP134184">
    <property type="protein sequence ID" value="WPA95494.1"/>
    <property type="molecule type" value="Genomic_DNA"/>
</dbReference>
<feature type="compositionally biased region" description="Polar residues" evidence="1">
    <location>
        <begin position="92"/>
        <end position="102"/>
    </location>
</feature>
<accession>A0A2G5I7T1</accession>
<dbReference type="Proteomes" id="UP001302367">
    <property type="component" value="Chromosome 1"/>
</dbReference>
<protein>
    <submittedName>
        <fullName evidence="2">Uncharacterized protein</fullName>
    </submittedName>
</protein>
<feature type="compositionally biased region" description="Basic and acidic residues" evidence="1">
    <location>
        <begin position="127"/>
        <end position="136"/>
    </location>
</feature>
<dbReference type="EMBL" id="LKMD01000100">
    <property type="protein sequence ID" value="PIB00533.1"/>
    <property type="molecule type" value="Genomic_DNA"/>
</dbReference>
<keyword evidence="5" id="KW-1185">Reference proteome</keyword>
<organism evidence="2 4">
    <name type="scientific">Cercospora beticola</name>
    <name type="common">Sugarbeet leaf spot fungus</name>
    <dbReference type="NCBI Taxonomy" id="122368"/>
    <lineage>
        <taxon>Eukaryota</taxon>
        <taxon>Fungi</taxon>
        <taxon>Dikarya</taxon>
        <taxon>Ascomycota</taxon>
        <taxon>Pezizomycotina</taxon>
        <taxon>Dothideomycetes</taxon>
        <taxon>Dothideomycetidae</taxon>
        <taxon>Mycosphaerellales</taxon>
        <taxon>Mycosphaerellaceae</taxon>
        <taxon>Cercospora</taxon>
    </lineage>
</organism>
<dbReference type="OrthoDB" id="5408734at2759"/>
<sequence length="174" mass="19100">MAEEEQQPKRVSRPRPESTIAQNFAADLDSMFGLGEVDDLSRTIEEKKYTVSSGQQQLQELEARLRETEQRLAKVSRQSSPAPRGDNADSKPYTNGNHTSEGAATRPSPLAQKPTYPADRPPTADRPPSKRADTDKLAASIPGALPQSPSPHYHSNNDYIMVDRNGAQAQRGYG</sequence>
<reference evidence="2 4" key="1">
    <citation type="submission" date="2015-10" db="EMBL/GenBank/DDBJ databases">
        <title>The cercosporin biosynthetic gene cluster was horizontally transferred to several fungal lineages and shown to be expanded in Cercospora beticola based on microsynteny with recipient genomes.</title>
        <authorList>
            <person name="De Jonge R."/>
            <person name="Ebert M.K."/>
            <person name="Suttle J.C."/>
            <person name="Jurick Ii W.M."/>
            <person name="Secor G.A."/>
            <person name="Thomma B.P."/>
            <person name="Van De Peer Y."/>
            <person name="Bolton M.D."/>
        </authorList>
    </citation>
    <scope>NUCLEOTIDE SEQUENCE [LARGE SCALE GENOMIC DNA]</scope>
    <source>
        <strain evidence="2 4">09-40</strain>
    </source>
</reference>
<proteinExistence type="predicted"/>
<evidence type="ECO:0000313" key="4">
    <source>
        <dbReference type="Proteomes" id="UP000230605"/>
    </source>
</evidence>